<dbReference type="InterPro" id="IPR002575">
    <property type="entry name" value="Aminoglycoside_PTrfase"/>
</dbReference>
<gene>
    <name evidence="3" type="ORF">ACFQ3C_08090</name>
</gene>
<dbReference type="Proteomes" id="UP001597151">
    <property type="component" value="Unassembled WGS sequence"/>
</dbReference>
<sequence length="311" mass="33800">MAALAQQAARLWGFAPDQIRLAARRENIVWRAEDGSGAFALRLHRPGYRNAAQLLSELRWMDALVQGGLNVPRPVPSRAGTLVEAVGDTLVDLLTWLPGRPIGMQGQLDVTDRVGLCCNLGALLARLHDISDGWTPPPDFSRPAWDRAGLLGDRPLWGPFWDNPGLTAAQRATLLAARAKADAHLAAIEPGLDYGLIHADALSENILIHDDALSLIDFDDGGWGFRDFDLATFLMRFLPAPDYPALRAALLAGYAKRRAVDPGALDLFILLRALTYPGWIIPRLHEPGGDARSARAIHTALPLAEAYLATP</sequence>
<organism evidence="3 4">
    <name type="scientific">Seohaeicola saemankumensis</name>
    <dbReference type="NCBI Taxonomy" id="481181"/>
    <lineage>
        <taxon>Bacteria</taxon>
        <taxon>Pseudomonadati</taxon>
        <taxon>Pseudomonadota</taxon>
        <taxon>Alphaproteobacteria</taxon>
        <taxon>Rhodobacterales</taxon>
        <taxon>Roseobacteraceae</taxon>
        <taxon>Seohaeicola</taxon>
    </lineage>
</organism>
<reference evidence="4" key="1">
    <citation type="journal article" date="2019" name="Int. J. Syst. Evol. Microbiol.">
        <title>The Global Catalogue of Microorganisms (GCM) 10K type strain sequencing project: providing services to taxonomists for standard genome sequencing and annotation.</title>
        <authorList>
            <consortium name="The Broad Institute Genomics Platform"/>
            <consortium name="The Broad Institute Genome Sequencing Center for Infectious Disease"/>
            <person name="Wu L."/>
            <person name="Ma J."/>
        </authorList>
    </citation>
    <scope>NUCLEOTIDE SEQUENCE [LARGE SCALE GENOMIC DNA]</scope>
    <source>
        <strain evidence="4">CCUG 55328</strain>
    </source>
</reference>
<dbReference type="PANTHER" id="PTHR21064:SF6">
    <property type="entry name" value="AMINOGLYCOSIDE PHOSPHOTRANSFERASE DOMAIN-CONTAINING PROTEIN"/>
    <property type="match status" value="1"/>
</dbReference>
<dbReference type="Gene3D" id="3.90.1200.10">
    <property type="match status" value="1"/>
</dbReference>
<evidence type="ECO:0000313" key="4">
    <source>
        <dbReference type="Proteomes" id="UP001597151"/>
    </source>
</evidence>
<comment type="caution">
    <text evidence="3">The sequence shown here is derived from an EMBL/GenBank/DDBJ whole genome shotgun (WGS) entry which is preliminary data.</text>
</comment>
<evidence type="ECO:0000313" key="3">
    <source>
        <dbReference type="EMBL" id="MFD1194628.1"/>
    </source>
</evidence>
<proteinExistence type="inferred from homology"/>
<dbReference type="PANTHER" id="PTHR21064">
    <property type="entry name" value="AMINOGLYCOSIDE PHOSPHOTRANSFERASE DOMAIN-CONTAINING PROTEIN-RELATED"/>
    <property type="match status" value="1"/>
</dbReference>
<dbReference type="EMBL" id="JBHTKR010000003">
    <property type="protein sequence ID" value="MFD1194628.1"/>
    <property type="molecule type" value="Genomic_DNA"/>
</dbReference>
<evidence type="ECO:0000256" key="1">
    <source>
        <dbReference type="ARBA" id="ARBA00038240"/>
    </source>
</evidence>
<dbReference type="InterPro" id="IPR011009">
    <property type="entry name" value="Kinase-like_dom_sf"/>
</dbReference>
<dbReference type="SUPFAM" id="SSF56112">
    <property type="entry name" value="Protein kinase-like (PK-like)"/>
    <property type="match status" value="1"/>
</dbReference>
<dbReference type="Pfam" id="PF01636">
    <property type="entry name" value="APH"/>
    <property type="match status" value="1"/>
</dbReference>
<dbReference type="RefSeq" id="WP_380790350.1">
    <property type="nucleotide sequence ID" value="NZ_JBHTKR010000003.1"/>
</dbReference>
<comment type="similarity">
    <text evidence="1">Belongs to the pseudomonas-type ThrB family.</text>
</comment>
<name>A0ABW3TBZ9_9RHOB</name>
<evidence type="ECO:0000259" key="2">
    <source>
        <dbReference type="Pfam" id="PF01636"/>
    </source>
</evidence>
<feature type="domain" description="Aminoglycoside phosphotransferase" evidence="2">
    <location>
        <begin position="20"/>
        <end position="260"/>
    </location>
</feature>
<accession>A0ABW3TBZ9</accession>
<dbReference type="InterPro" id="IPR050249">
    <property type="entry name" value="Pseudomonas-type_ThrB"/>
</dbReference>
<protein>
    <submittedName>
        <fullName evidence="3">Phosphotransferase enzyme family protein</fullName>
    </submittedName>
</protein>
<keyword evidence="4" id="KW-1185">Reference proteome</keyword>